<feature type="domain" description="NB-ARC" evidence="1">
    <location>
        <begin position="4"/>
        <end position="114"/>
    </location>
</feature>
<dbReference type="Gene3D" id="3.40.50.300">
    <property type="entry name" value="P-loop containing nucleotide triphosphate hydrolases"/>
    <property type="match status" value="1"/>
</dbReference>
<dbReference type="PANTHER" id="PTHR47691">
    <property type="entry name" value="REGULATOR-RELATED"/>
    <property type="match status" value="1"/>
</dbReference>
<dbReference type="EMBL" id="JBEYBF010000026">
    <property type="protein sequence ID" value="MEU1955666.1"/>
    <property type="molecule type" value="Genomic_DNA"/>
</dbReference>
<dbReference type="SUPFAM" id="SSF48452">
    <property type="entry name" value="TPR-like"/>
    <property type="match status" value="1"/>
</dbReference>
<dbReference type="PANTHER" id="PTHR47691:SF3">
    <property type="entry name" value="HTH-TYPE TRANSCRIPTIONAL REGULATOR RV0890C-RELATED"/>
    <property type="match status" value="1"/>
</dbReference>
<dbReference type="Pfam" id="PF00931">
    <property type="entry name" value="NB-ARC"/>
    <property type="match status" value="1"/>
</dbReference>
<name>A0ABV2WXU4_9NOCA</name>
<dbReference type="InterPro" id="IPR011990">
    <property type="entry name" value="TPR-like_helical_dom_sf"/>
</dbReference>
<proteinExistence type="predicted"/>
<accession>A0ABV2WXU4</accession>
<sequence length="646" mass="70776">MDRKDEVEQVLRHLEDGEFVVTVEGEIGVGKSALAMEAAHRLASASKRTPALARFELLIWMDAANDCPDLEDLARNLSLMTGDQSMSGAPTAGKAAAIRAYLAAHPSVLVIDNLRMRRGDRNELHDFLRMMPSGCRAIVSANTIGVVDGPRVHLHELPAPYAHDLVTQEARKRGLDALIEADEVLAAQIHRIAGGNPRAIRLLVLAASTFPGPLSEMLDELESGSEEMAIGLHDAVWEELSADARRTLGVCAYLPHGASTGQIAAALGSPESAVRITLVRLWEVGLLSSSRPLERTAYTCSAALRNFVTRRLGNDYLAEVRTALATALVERFTTDWEDAAGAAPHIQAVRTLIPDLNAAGQHRLCIELFCAIYDILFTLGLFDDRIALGWIAFQSAAALDEPEHQSLALSVVSSTHAIRGEDTLAEAAVRRGLTIARSANSDRETARQLRCEGFRLFRSGKAAEALAVVTAEDAEDMARRSGDINNMIDIQSLVGAAHWHLRDLDQCEETVVRFLAECDALPWERGKAYALRDLAEVRLMRRDFEEAANMVAKARAVATEYRDVRQLARIRLTEARLQLFTGLFRQAQDTARVAAQESAALLLAGEHAESRAVARIARLCVRRPWRRLKVAGSPRFRFTEMTVGGD</sequence>
<comment type="caution">
    <text evidence="2">The sequence shown here is derived from an EMBL/GenBank/DDBJ whole genome shotgun (WGS) entry which is preliminary data.</text>
</comment>
<evidence type="ECO:0000313" key="2">
    <source>
        <dbReference type="EMBL" id="MEU1955666.1"/>
    </source>
</evidence>
<reference evidence="2 3" key="1">
    <citation type="submission" date="2024-06" db="EMBL/GenBank/DDBJ databases">
        <title>The Natural Products Discovery Center: Release of the First 8490 Sequenced Strains for Exploring Actinobacteria Biosynthetic Diversity.</title>
        <authorList>
            <person name="Kalkreuter E."/>
            <person name="Kautsar S.A."/>
            <person name="Yang D."/>
            <person name="Bader C.D."/>
            <person name="Teijaro C.N."/>
            <person name="Fluegel L."/>
            <person name="Davis C.M."/>
            <person name="Simpson J.R."/>
            <person name="Lauterbach L."/>
            <person name="Steele A.D."/>
            <person name="Gui C."/>
            <person name="Meng S."/>
            <person name="Li G."/>
            <person name="Viehrig K."/>
            <person name="Ye F."/>
            <person name="Su P."/>
            <person name="Kiefer A.F."/>
            <person name="Nichols A."/>
            <person name="Cepeda A.J."/>
            <person name="Yan W."/>
            <person name="Fan B."/>
            <person name="Jiang Y."/>
            <person name="Adhikari A."/>
            <person name="Zheng C.-J."/>
            <person name="Schuster L."/>
            <person name="Cowan T.M."/>
            <person name="Smanski M.J."/>
            <person name="Chevrette M.G."/>
            <person name="De Carvalho L.P.S."/>
            <person name="Shen B."/>
        </authorList>
    </citation>
    <scope>NUCLEOTIDE SEQUENCE [LARGE SCALE GENOMIC DNA]</scope>
    <source>
        <strain evidence="2 3">NPDC019708</strain>
    </source>
</reference>
<dbReference type="InterPro" id="IPR027417">
    <property type="entry name" value="P-loop_NTPase"/>
</dbReference>
<evidence type="ECO:0000259" key="1">
    <source>
        <dbReference type="Pfam" id="PF00931"/>
    </source>
</evidence>
<organism evidence="2 3">
    <name type="scientific">Nocardia rhamnosiphila</name>
    <dbReference type="NCBI Taxonomy" id="426716"/>
    <lineage>
        <taxon>Bacteria</taxon>
        <taxon>Bacillati</taxon>
        <taxon>Actinomycetota</taxon>
        <taxon>Actinomycetes</taxon>
        <taxon>Mycobacteriales</taxon>
        <taxon>Nocardiaceae</taxon>
        <taxon>Nocardia</taxon>
    </lineage>
</organism>
<keyword evidence="3" id="KW-1185">Reference proteome</keyword>
<gene>
    <name evidence="2" type="ORF">ABZ510_27895</name>
</gene>
<dbReference type="Proteomes" id="UP001550628">
    <property type="component" value="Unassembled WGS sequence"/>
</dbReference>
<dbReference type="Gene3D" id="1.25.40.10">
    <property type="entry name" value="Tetratricopeptide repeat domain"/>
    <property type="match status" value="1"/>
</dbReference>
<protein>
    <submittedName>
        <fullName evidence="2">NB-ARC domain-containing protein</fullName>
    </submittedName>
</protein>
<dbReference type="SUPFAM" id="SSF52540">
    <property type="entry name" value="P-loop containing nucleoside triphosphate hydrolases"/>
    <property type="match status" value="1"/>
</dbReference>
<dbReference type="InterPro" id="IPR002182">
    <property type="entry name" value="NB-ARC"/>
</dbReference>
<dbReference type="RefSeq" id="WP_356959685.1">
    <property type="nucleotide sequence ID" value="NZ_JBEYBD010000033.1"/>
</dbReference>
<evidence type="ECO:0000313" key="3">
    <source>
        <dbReference type="Proteomes" id="UP001550628"/>
    </source>
</evidence>